<name>C4XYN5_CLAL4</name>
<keyword evidence="7" id="KW-0539">Nucleus</keyword>
<dbReference type="PROSITE" id="PS00463">
    <property type="entry name" value="ZN2_CY6_FUNGAL_1"/>
    <property type="match status" value="1"/>
</dbReference>
<dbReference type="GO" id="GO:0008270">
    <property type="term" value="F:zinc ion binding"/>
    <property type="evidence" value="ECO:0007669"/>
    <property type="project" value="InterPro"/>
</dbReference>
<dbReference type="OMA" id="YMADHFI"/>
<comment type="subcellular location">
    <subcellularLocation>
        <location evidence="1">Nucleus</location>
    </subcellularLocation>
</comment>
<evidence type="ECO:0000313" key="11">
    <source>
        <dbReference type="EMBL" id="EEQ36935.1"/>
    </source>
</evidence>
<reference evidence="11 12" key="1">
    <citation type="journal article" date="2009" name="Nature">
        <title>Evolution of pathogenicity and sexual reproduction in eight Candida genomes.</title>
        <authorList>
            <person name="Butler G."/>
            <person name="Rasmussen M.D."/>
            <person name="Lin M.F."/>
            <person name="Santos M.A."/>
            <person name="Sakthikumar S."/>
            <person name="Munro C.A."/>
            <person name="Rheinbay E."/>
            <person name="Grabherr M."/>
            <person name="Forche A."/>
            <person name="Reedy J.L."/>
            <person name="Agrafioti I."/>
            <person name="Arnaud M.B."/>
            <person name="Bates S."/>
            <person name="Brown A.J."/>
            <person name="Brunke S."/>
            <person name="Costanzo M.C."/>
            <person name="Fitzpatrick D.A."/>
            <person name="de Groot P.W."/>
            <person name="Harris D."/>
            <person name="Hoyer L.L."/>
            <person name="Hube B."/>
            <person name="Klis F.M."/>
            <person name="Kodira C."/>
            <person name="Lennard N."/>
            <person name="Logue M.E."/>
            <person name="Martin R."/>
            <person name="Neiman A.M."/>
            <person name="Nikolaou E."/>
            <person name="Quail M.A."/>
            <person name="Quinn J."/>
            <person name="Santos M.C."/>
            <person name="Schmitzberger F.F."/>
            <person name="Sherlock G."/>
            <person name="Shah P."/>
            <person name="Silverstein K.A."/>
            <person name="Skrzypek M.S."/>
            <person name="Soll D."/>
            <person name="Staggs R."/>
            <person name="Stansfield I."/>
            <person name="Stumpf M.P."/>
            <person name="Sudbery P.E."/>
            <person name="Srikantha T."/>
            <person name="Zeng Q."/>
            <person name="Berman J."/>
            <person name="Berriman M."/>
            <person name="Heitman J."/>
            <person name="Gow N.A."/>
            <person name="Lorenz M.C."/>
            <person name="Birren B.W."/>
            <person name="Kellis M."/>
            <person name="Cuomo C.A."/>
        </authorList>
    </citation>
    <scope>NUCLEOTIDE SEQUENCE [LARGE SCALE GENOMIC DNA]</scope>
    <source>
        <strain evidence="11 12">ATCC 42720</strain>
    </source>
</reference>
<dbReference type="Proteomes" id="UP000007703">
    <property type="component" value="Unassembled WGS sequence"/>
</dbReference>
<keyword evidence="4" id="KW-0805">Transcription regulation</keyword>
<protein>
    <recommendedName>
        <fullName evidence="10">Zn(2)-C6 fungal-type domain-containing protein</fullName>
    </recommendedName>
</protein>
<keyword evidence="5" id="KW-0238">DNA-binding</keyword>
<keyword evidence="9" id="KW-0472">Membrane</keyword>
<keyword evidence="9" id="KW-0812">Transmembrane</keyword>
<feature type="domain" description="Zn(2)-C6 fungal-type" evidence="10">
    <location>
        <begin position="27"/>
        <end position="56"/>
    </location>
</feature>
<dbReference type="InParanoid" id="C4XYN5"/>
<evidence type="ECO:0000256" key="3">
    <source>
        <dbReference type="ARBA" id="ARBA00022833"/>
    </source>
</evidence>
<dbReference type="GO" id="GO:0005634">
    <property type="term" value="C:nucleus"/>
    <property type="evidence" value="ECO:0007669"/>
    <property type="project" value="UniProtKB-SubCell"/>
</dbReference>
<dbReference type="GO" id="GO:0003677">
    <property type="term" value="F:DNA binding"/>
    <property type="evidence" value="ECO:0007669"/>
    <property type="project" value="UniProtKB-KW"/>
</dbReference>
<dbReference type="CDD" id="cd12148">
    <property type="entry name" value="fungal_TF_MHR"/>
    <property type="match status" value="1"/>
</dbReference>
<keyword evidence="2" id="KW-0479">Metal-binding</keyword>
<dbReference type="Pfam" id="PF04082">
    <property type="entry name" value="Fungal_trans"/>
    <property type="match status" value="1"/>
</dbReference>
<dbReference type="PROSITE" id="PS50048">
    <property type="entry name" value="ZN2_CY6_FUNGAL_2"/>
    <property type="match status" value="1"/>
</dbReference>
<evidence type="ECO:0000259" key="10">
    <source>
        <dbReference type="PROSITE" id="PS50048"/>
    </source>
</evidence>
<dbReference type="InterPro" id="IPR051615">
    <property type="entry name" value="Transcr_Regulatory_Elem"/>
</dbReference>
<dbReference type="SUPFAM" id="SSF57701">
    <property type="entry name" value="Zn2/Cys6 DNA-binding domain"/>
    <property type="match status" value="1"/>
</dbReference>
<dbReference type="GO" id="GO:0000981">
    <property type="term" value="F:DNA-binding transcription factor activity, RNA polymerase II-specific"/>
    <property type="evidence" value="ECO:0007669"/>
    <property type="project" value="InterPro"/>
</dbReference>
<keyword evidence="9" id="KW-1133">Transmembrane helix</keyword>
<dbReference type="Gene3D" id="4.10.240.10">
    <property type="entry name" value="Zn(2)-C6 fungal-type DNA-binding domain"/>
    <property type="match status" value="1"/>
</dbReference>
<evidence type="ECO:0000256" key="4">
    <source>
        <dbReference type="ARBA" id="ARBA00023015"/>
    </source>
</evidence>
<dbReference type="CDD" id="cd00067">
    <property type="entry name" value="GAL4"/>
    <property type="match status" value="1"/>
</dbReference>
<gene>
    <name evidence="11" type="ORF">CLUG_01058</name>
</gene>
<evidence type="ECO:0000256" key="8">
    <source>
        <dbReference type="SAM" id="MobiDB-lite"/>
    </source>
</evidence>
<dbReference type="InterPro" id="IPR007219">
    <property type="entry name" value="XnlR_reg_dom"/>
</dbReference>
<dbReference type="InterPro" id="IPR036864">
    <property type="entry name" value="Zn2-C6_fun-type_DNA-bd_sf"/>
</dbReference>
<evidence type="ECO:0000256" key="5">
    <source>
        <dbReference type="ARBA" id="ARBA00023125"/>
    </source>
</evidence>
<dbReference type="OrthoDB" id="2428527at2759"/>
<evidence type="ECO:0000256" key="7">
    <source>
        <dbReference type="ARBA" id="ARBA00023242"/>
    </source>
</evidence>
<dbReference type="GeneID" id="8500659"/>
<dbReference type="SMART" id="SM00066">
    <property type="entry name" value="GAL4"/>
    <property type="match status" value="1"/>
</dbReference>
<proteinExistence type="predicted"/>
<evidence type="ECO:0000313" key="12">
    <source>
        <dbReference type="Proteomes" id="UP000007703"/>
    </source>
</evidence>
<dbReference type="GO" id="GO:0006351">
    <property type="term" value="P:DNA-templated transcription"/>
    <property type="evidence" value="ECO:0007669"/>
    <property type="project" value="InterPro"/>
</dbReference>
<dbReference type="HOGENOM" id="CLU_015811_1_0_1"/>
<dbReference type="KEGG" id="clu:CLUG_01058"/>
<dbReference type="AlphaFoldDB" id="C4XYN5"/>
<keyword evidence="3" id="KW-0862">Zinc</keyword>
<accession>C4XYN5</accession>
<evidence type="ECO:0000256" key="9">
    <source>
        <dbReference type="SAM" id="Phobius"/>
    </source>
</evidence>
<dbReference type="FunCoup" id="C4XYN5">
    <property type="interactions" value="232"/>
</dbReference>
<evidence type="ECO:0000256" key="2">
    <source>
        <dbReference type="ARBA" id="ARBA00022723"/>
    </source>
</evidence>
<evidence type="ECO:0000256" key="1">
    <source>
        <dbReference type="ARBA" id="ARBA00004123"/>
    </source>
</evidence>
<dbReference type="VEuPathDB" id="FungiDB:CLUG_01058"/>
<feature type="region of interest" description="Disordered" evidence="8">
    <location>
        <begin position="1"/>
        <end position="21"/>
    </location>
</feature>
<dbReference type="Pfam" id="PF00172">
    <property type="entry name" value="Zn_clus"/>
    <property type="match status" value="1"/>
</dbReference>
<dbReference type="EMBL" id="CH408076">
    <property type="protein sequence ID" value="EEQ36935.1"/>
    <property type="molecule type" value="Genomic_DNA"/>
</dbReference>
<keyword evidence="6" id="KW-0804">Transcription</keyword>
<feature type="transmembrane region" description="Helical" evidence="9">
    <location>
        <begin position="539"/>
        <end position="558"/>
    </location>
</feature>
<dbReference type="STRING" id="306902.C4XYN5"/>
<dbReference type="SMART" id="SM00906">
    <property type="entry name" value="Fungal_trans"/>
    <property type="match status" value="1"/>
</dbReference>
<evidence type="ECO:0000256" key="6">
    <source>
        <dbReference type="ARBA" id="ARBA00023163"/>
    </source>
</evidence>
<dbReference type="InterPro" id="IPR001138">
    <property type="entry name" value="Zn2Cys6_DnaBD"/>
</dbReference>
<sequence length="584" mass="66932">MINEEVGAPSASSKRGKTAPKKEMPLSCQRCRLRKVKCNFAHPCSSCVKLGVECIQVPNDMRKKRPPANYISSMEKKIDALSKFFTSMQRVPAEDRNKFFEANATNIASYLNEDNTQAKASSADGKVPSSGKKRKTEDVRSTPSPTPITKIRPVYGPTSVYDNYTDHHRPKTQSLRKESREMTVLQNLSKDPDVLHCLKLFFTWQYPDHNMFVFREAFFIDFFNPKPNSLYCSSVLVYSICALGSRMSDVDTIYSRSISYYNEARSFLLSNLEHPSITSVQSFLLLAFYDICNGNNSTGWMLSGDAMRMGFDLGFQLNPEVWFLKRHGTDFKPLDMAIRSRIYWGCYMADHFISLILGRPSLLKSSDASIPETSDLPELEWIDDYKYIPENVTNISDPLKNIINLISISDKMLNDIFTRSDHESVSHKESEQNEDLNLVSRLNKLFSYNEQIMQWKANLPQDLNWDQESLKNTSDNPTISVVRYYYYIVILCLNRPFVGIVRDFKDKEHLSPSVFCHNAIEDLYVAIQRFESAHGLRRASIFIVYCSILSISVILLTATTEQLQDDKKTKLKYFLRVLAGCSKT</sequence>
<dbReference type="PANTHER" id="PTHR31313:SF81">
    <property type="entry name" value="TY1 ENHANCER ACTIVATOR"/>
    <property type="match status" value="1"/>
</dbReference>
<organism evidence="11 12">
    <name type="scientific">Clavispora lusitaniae (strain ATCC 42720)</name>
    <name type="common">Yeast</name>
    <name type="synonym">Candida lusitaniae</name>
    <dbReference type="NCBI Taxonomy" id="306902"/>
    <lineage>
        <taxon>Eukaryota</taxon>
        <taxon>Fungi</taxon>
        <taxon>Dikarya</taxon>
        <taxon>Ascomycota</taxon>
        <taxon>Saccharomycotina</taxon>
        <taxon>Pichiomycetes</taxon>
        <taxon>Metschnikowiaceae</taxon>
        <taxon>Clavispora</taxon>
    </lineage>
</organism>
<dbReference type="PANTHER" id="PTHR31313">
    <property type="entry name" value="TY1 ENHANCER ACTIVATOR"/>
    <property type="match status" value="1"/>
</dbReference>
<feature type="region of interest" description="Disordered" evidence="8">
    <location>
        <begin position="115"/>
        <end position="149"/>
    </location>
</feature>